<dbReference type="EC" id="5.2.1.8" evidence="1"/>
<evidence type="ECO:0000256" key="3">
    <source>
        <dbReference type="ARBA" id="ARBA00023235"/>
    </source>
</evidence>
<dbReference type="GO" id="GO:0003755">
    <property type="term" value="F:peptidyl-prolyl cis-trans isomerase activity"/>
    <property type="evidence" value="ECO:0007669"/>
    <property type="project" value="UniProtKB-KW"/>
</dbReference>
<dbReference type="Pfam" id="PF00160">
    <property type="entry name" value="Pro_isomerase"/>
    <property type="match status" value="1"/>
</dbReference>
<dbReference type="AlphaFoldDB" id="A0A2U2IZJ0"/>
<evidence type="ECO:0000256" key="2">
    <source>
        <dbReference type="ARBA" id="ARBA00023110"/>
    </source>
</evidence>
<dbReference type="PANTHER" id="PTHR43246">
    <property type="entry name" value="PEPTIDYL-PROLYL CIS-TRANS ISOMERASE CYP38, CHLOROPLASTIC"/>
    <property type="match status" value="1"/>
</dbReference>
<evidence type="ECO:0000313" key="6">
    <source>
        <dbReference type="EMBL" id="PWG01489.1"/>
    </source>
</evidence>
<evidence type="ECO:0000313" key="7">
    <source>
        <dbReference type="Proteomes" id="UP000245916"/>
    </source>
</evidence>
<dbReference type="RefSeq" id="WP_109269629.1">
    <property type="nucleotide sequence ID" value="NZ_QFFF01000001.1"/>
</dbReference>
<accession>A0A2U2IZJ0</accession>
<evidence type="ECO:0000259" key="5">
    <source>
        <dbReference type="PROSITE" id="PS50072"/>
    </source>
</evidence>
<keyword evidence="4" id="KW-0732">Signal</keyword>
<name>A0A2U2IZJ0_9SPHN</name>
<feature type="signal peptide" evidence="4">
    <location>
        <begin position="1"/>
        <end position="22"/>
    </location>
</feature>
<dbReference type="SUPFAM" id="SSF50891">
    <property type="entry name" value="Cyclophilin-like"/>
    <property type="match status" value="1"/>
</dbReference>
<dbReference type="PROSITE" id="PS50072">
    <property type="entry name" value="CSA_PPIASE_2"/>
    <property type="match status" value="1"/>
</dbReference>
<feature type="domain" description="PPIase cyclophilin-type" evidence="5">
    <location>
        <begin position="33"/>
        <end position="195"/>
    </location>
</feature>
<sequence>MIRRLVAVLCALLALLALPRTAAAEALPRVRLETSAGSIVIELEAKRAPVTAGNFLAYVDGKKFDGTTFYRAARNKRAPEYGLVQGGINHRVVGALLPIEHEPTTKTGLRHIDGTVSMARNAPGTAMGDFFITIGKGAYLDARGDYAGYAAFGQVVEGMDVVRKILAAPTYPGGRSENTIGQSIIKPIRIIRARRVE</sequence>
<dbReference type="OrthoDB" id="9807797at2"/>
<protein>
    <recommendedName>
        <fullName evidence="1">peptidylprolyl isomerase</fullName>
        <ecNumber evidence="1">5.2.1.8</ecNumber>
    </recommendedName>
</protein>
<feature type="chain" id="PRO_5015477268" description="peptidylprolyl isomerase" evidence="4">
    <location>
        <begin position="23"/>
        <end position="197"/>
    </location>
</feature>
<evidence type="ECO:0000256" key="4">
    <source>
        <dbReference type="SAM" id="SignalP"/>
    </source>
</evidence>
<dbReference type="EMBL" id="QFFF01000001">
    <property type="protein sequence ID" value="PWG01489.1"/>
    <property type="molecule type" value="Genomic_DNA"/>
</dbReference>
<dbReference type="InterPro" id="IPR029000">
    <property type="entry name" value="Cyclophilin-like_dom_sf"/>
</dbReference>
<organism evidence="6 7">
    <name type="scientific">Allosphingosinicella humi</name>
    <dbReference type="NCBI Taxonomy" id="2068657"/>
    <lineage>
        <taxon>Bacteria</taxon>
        <taxon>Pseudomonadati</taxon>
        <taxon>Pseudomonadota</taxon>
        <taxon>Alphaproteobacteria</taxon>
        <taxon>Sphingomonadales</taxon>
        <taxon>Sphingomonadaceae</taxon>
        <taxon>Allosphingosinicella</taxon>
    </lineage>
</organism>
<evidence type="ECO:0000256" key="1">
    <source>
        <dbReference type="ARBA" id="ARBA00013194"/>
    </source>
</evidence>
<dbReference type="Proteomes" id="UP000245916">
    <property type="component" value="Unassembled WGS sequence"/>
</dbReference>
<reference evidence="6 7" key="1">
    <citation type="submission" date="2018-05" db="EMBL/GenBank/DDBJ databases">
        <title>Genome of Sphingosinicella humi QZX222.</title>
        <authorList>
            <person name="Qiao Z."/>
            <person name="Wang G."/>
        </authorList>
    </citation>
    <scope>NUCLEOTIDE SEQUENCE [LARGE SCALE GENOMIC DNA]</scope>
    <source>
        <strain evidence="6 7">QZX222</strain>
    </source>
</reference>
<keyword evidence="7" id="KW-1185">Reference proteome</keyword>
<proteinExistence type="predicted"/>
<dbReference type="CDD" id="cd00317">
    <property type="entry name" value="cyclophilin"/>
    <property type="match status" value="1"/>
</dbReference>
<dbReference type="InterPro" id="IPR044665">
    <property type="entry name" value="E_coli_cyclophilin_A-like"/>
</dbReference>
<comment type="caution">
    <text evidence="6">The sequence shown here is derived from an EMBL/GenBank/DDBJ whole genome shotgun (WGS) entry which is preliminary data.</text>
</comment>
<keyword evidence="3 6" id="KW-0413">Isomerase</keyword>
<dbReference type="Gene3D" id="2.40.100.10">
    <property type="entry name" value="Cyclophilin-like"/>
    <property type="match status" value="1"/>
</dbReference>
<gene>
    <name evidence="6" type="ORF">DF286_00355</name>
</gene>
<keyword evidence="2" id="KW-0697">Rotamase</keyword>
<dbReference type="InterPro" id="IPR002130">
    <property type="entry name" value="Cyclophilin-type_PPIase_dom"/>
</dbReference>